<dbReference type="Pfam" id="PF00270">
    <property type="entry name" value="DEAD"/>
    <property type="match status" value="1"/>
</dbReference>
<organism evidence="3 4">
    <name type="scientific">Didymella exigua CBS 183.55</name>
    <dbReference type="NCBI Taxonomy" id="1150837"/>
    <lineage>
        <taxon>Eukaryota</taxon>
        <taxon>Fungi</taxon>
        <taxon>Dikarya</taxon>
        <taxon>Ascomycota</taxon>
        <taxon>Pezizomycotina</taxon>
        <taxon>Dothideomycetes</taxon>
        <taxon>Pleosporomycetidae</taxon>
        <taxon>Pleosporales</taxon>
        <taxon>Pleosporineae</taxon>
        <taxon>Didymellaceae</taxon>
        <taxon>Didymella</taxon>
    </lineage>
</organism>
<dbReference type="GO" id="GO:0043138">
    <property type="term" value="F:3'-5' DNA helicase activity"/>
    <property type="evidence" value="ECO:0007669"/>
    <property type="project" value="TreeGrafter"/>
</dbReference>
<feature type="non-terminal residue" evidence="3">
    <location>
        <position position="294"/>
    </location>
</feature>
<dbReference type="EMBL" id="ML979093">
    <property type="protein sequence ID" value="KAF1922141.1"/>
    <property type="molecule type" value="Genomic_DNA"/>
</dbReference>
<dbReference type="Proteomes" id="UP000800082">
    <property type="component" value="Unassembled WGS sequence"/>
</dbReference>
<name>A0A6A5R264_9PLEO</name>
<dbReference type="InterPro" id="IPR011545">
    <property type="entry name" value="DEAD/DEAH_box_helicase_dom"/>
</dbReference>
<dbReference type="PANTHER" id="PTHR13710:SF120">
    <property type="entry name" value="BIFUNCTIONAL 3'-5' EXONUCLEASE_ATP-DEPENDENT HELICASE WRN"/>
    <property type="match status" value="1"/>
</dbReference>
<dbReference type="Gene3D" id="3.40.50.300">
    <property type="entry name" value="P-loop containing nucleotide triphosphate hydrolases"/>
    <property type="match status" value="1"/>
</dbReference>
<dbReference type="PANTHER" id="PTHR13710">
    <property type="entry name" value="DNA HELICASE RECQ FAMILY MEMBER"/>
    <property type="match status" value="1"/>
</dbReference>
<evidence type="ECO:0000313" key="4">
    <source>
        <dbReference type="Proteomes" id="UP000800082"/>
    </source>
</evidence>
<dbReference type="GO" id="GO:0005737">
    <property type="term" value="C:cytoplasm"/>
    <property type="evidence" value="ECO:0007669"/>
    <property type="project" value="TreeGrafter"/>
</dbReference>
<dbReference type="SUPFAM" id="SSF52540">
    <property type="entry name" value="P-loop containing nucleoside triphosphate hydrolases"/>
    <property type="match status" value="1"/>
</dbReference>
<gene>
    <name evidence="3" type="ORF">M421DRAFT_45207</name>
</gene>
<sequence>MALYLAYIQPFREYLTLQVLGGGYSDYVWHDAQGAWNTDRLTRVLKRETQKRLGVTLHTLDYRHTAVGLGRVYVGESFSKGYQDDIGEVDEAEVEDDGEDVIELQNSRTTAMGVGNYSVPIDIVQHLSVRSIDAFRPLSAAWHKFLGVDGTGEVRRTAVASSTRRKRPMRASMSELALLPRDKEARVEDPRKDKIRTALQQVLGTQEVGFRSVEQEQAMHAVLDGQNPLVIVLPTGGGKSLLFTVPAVVEQTGVTVVVVPYQALINNLVERIQSSGVECIEWKHGENNPASVVV</sequence>
<reference evidence="3" key="1">
    <citation type="journal article" date="2020" name="Stud. Mycol.">
        <title>101 Dothideomycetes genomes: a test case for predicting lifestyles and emergence of pathogens.</title>
        <authorList>
            <person name="Haridas S."/>
            <person name="Albert R."/>
            <person name="Binder M."/>
            <person name="Bloem J."/>
            <person name="Labutti K."/>
            <person name="Salamov A."/>
            <person name="Andreopoulos B."/>
            <person name="Baker S."/>
            <person name="Barry K."/>
            <person name="Bills G."/>
            <person name="Bluhm B."/>
            <person name="Cannon C."/>
            <person name="Castanera R."/>
            <person name="Culley D."/>
            <person name="Daum C."/>
            <person name="Ezra D."/>
            <person name="Gonzalez J."/>
            <person name="Henrissat B."/>
            <person name="Kuo A."/>
            <person name="Liang C."/>
            <person name="Lipzen A."/>
            <person name="Lutzoni F."/>
            <person name="Magnuson J."/>
            <person name="Mondo S."/>
            <person name="Nolan M."/>
            <person name="Ohm R."/>
            <person name="Pangilinan J."/>
            <person name="Park H.-J."/>
            <person name="Ramirez L."/>
            <person name="Alfaro M."/>
            <person name="Sun H."/>
            <person name="Tritt A."/>
            <person name="Yoshinaga Y."/>
            <person name="Zwiers L.-H."/>
            <person name="Turgeon B."/>
            <person name="Goodwin S."/>
            <person name="Spatafora J."/>
            <person name="Crous P."/>
            <person name="Grigoriev I."/>
        </authorList>
    </citation>
    <scope>NUCLEOTIDE SEQUENCE</scope>
    <source>
        <strain evidence="3">CBS 183.55</strain>
    </source>
</reference>
<comment type="similarity">
    <text evidence="1">Belongs to the helicase family. RecQ subfamily.</text>
</comment>
<dbReference type="GeneID" id="54352338"/>
<feature type="domain" description="DEAD/DEAH-box helicase" evidence="2">
    <location>
        <begin position="215"/>
        <end position="277"/>
    </location>
</feature>
<dbReference type="GO" id="GO:0005524">
    <property type="term" value="F:ATP binding"/>
    <property type="evidence" value="ECO:0007669"/>
    <property type="project" value="InterPro"/>
</dbReference>
<dbReference type="GO" id="GO:0005694">
    <property type="term" value="C:chromosome"/>
    <property type="evidence" value="ECO:0007669"/>
    <property type="project" value="TreeGrafter"/>
</dbReference>
<accession>A0A6A5R264</accession>
<protein>
    <recommendedName>
        <fullName evidence="2">DEAD/DEAH-box helicase domain-containing protein</fullName>
    </recommendedName>
</protein>
<evidence type="ECO:0000259" key="2">
    <source>
        <dbReference type="Pfam" id="PF00270"/>
    </source>
</evidence>
<dbReference type="GO" id="GO:0005634">
    <property type="term" value="C:nucleus"/>
    <property type="evidence" value="ECO:0007669"/>
    <property type="project" value="TreeGrafter"/>
</dbReference>
<dbReference type="RefSeq" id="XP_033442395.1">
    <property type="nucleotide sequence ID" value="XM_033594670.1"/>
</dbReference>
<proteinExistence type="inferred from homology"/>
<keyword evidence="4" id="KW-1185">Reference proteome</keyword>
<dbReference type="GO" id="GO:0003676">
    <property type="term" value="F:nucleic acid binding"/>
    <property type="evidence" value="ECO:0007669"/>
    <property type="project" value="InterPro"/>
</dbReference>
<evidence type="ECO:0000256" key="1">
    <source>
        <dbReference type="ARBA" id="ARBA00005446"/>
    </source>
</evidence>
<dbReference type="AlphaFoldDB" id="A0A6A5R264"/>
<dbReference type="InterPro" id="IPR027417">
    <property type="entry name" value="P-loop_NTPase"/>
</dbReference>
<dbReference type="GO" id="GO:0009378">
    <property type="term" value="F:four-way junction helicase activity"/>
    <property type="evidence" value="ECO:0007669"/>
    <property type="project" value="TreeGrafter"/>
</dbReference>
<dbReference type="OrthoDB" id="3943268at2759"/>
<dbReference type="GO" id="GO:0000724">
    <property type="term" value="P:double-strand break repair via homologous recombination"/>
    <property type="evidence" value="ECO:0007669"/>
    <property type="project" value="TreeGrafter"/>
</dbReference>
<evidence type="ECO:0000313" key="3">
    <source>
        <dbReference type="EMBL" id="KAF1922141.1"/>
    </source>
</evidence>